<keyword evidence="1" id="KW-0812">Transmembrane</keyword>
<keyword evidence="3" id="KW-1185">Reference proteome</keyword>
<comment type="caution">
    <text evidence="2">The sequence shown here is derived from an EMBL/GenBank/DDBJ whole genome shotgun (WGS) entry which is preliminary data.</text>
</comment>
<feature type="transmembrane region" description="Helical" evidence="1">
    <location>
        <begin position="107"/>
        <end position="126"/>
    </location>
</feature>
<feature type="transmembrane region" description="Helical" evidence="1">
    <location>
        <begin position="73"/>
        <end position="95"/>
    </location>
</feature>
<evidence type="ECO:0000313" key="3">
    <source>
        <dbReference type="Proteomes" id="UP001595793"/>
    </source>
</evidence>
<dbReference type="Proteomes" id="UP001595793">
    <property type="component" value="Unassembled WGS sequence"/>
</dbReference>
<accession>A0ABV8HBK6</accession>
<evidence type="ECO:0000256" key="1">
    <source>
        <dbReference type="SAM" id="Phobius"/>
    </source>
</evidence>
<dbReference type="EMBL" id="JBHSAS010000006">
    <property type="protein sequence ID" value="MFC4027586.1"/>
    <property type="molecule type" value="Genomic_DNA"/>
</dbReference>
<feature type="transmembrane region" description="Helical" evidence="1">
    <location>
        <begin position="15"/>
        <end position="33"/>
    </location>
</feature>
<protein>
    <submittedName>
        <fullName evidence="2">Uncharacterized protein</fullName>
    </submittedName>
</protein>
<reference evidence="3" key="1">
    <citation type="journal article" date="2019" name="Int. J. Syst. Evol. Microbiol.">
        <title>The Global Catalogue of Microorganisms (GCM) 10K type strain sequencing project: providing services to taxonomists for standard genome sequencing and annotation.</title>
        <authorList>
            <consortium name="The Broad Institute Genomics Platform"/>
            <consortium name="The Broad Institute Genome Sequencing Center for Infectious Disease"/>
            <person name="Wu L."/>
            <person name="Ma J."/>
        </authorList>
    </citation>
    <scope>NUCLEOTIDE SEQUENCE [LARGE SCALE GENOMIC DNA]</scope>
    <source>
        <strain evidence="3">CECT 9128</strain>
    </source>
</reference>
<keyword evidence="1" id="KW-0472">Membrane</keyword>
<name>A0ABV8HBK6_9FLAO</name>
<keyword evidence="1" id="KW-1133">Transmembrane helix</keyword>
<evidence type="ECO:0000313" key="2">
    <source>
        <dbReference type="EMBL" id="MFC4027586.1"/>
    </source>
</evidence>
<organism evidence="2 3">
    <name type="scientific">Zunongwangia endophytica</name>
    <dbReference type="NCBI Taxonomy" id="1808945"/>
    <lineage>
        <taxon>Bacteria</taxon>
        <taxon>Pseudomonadati</taxon>
        <taxon>Bacteroidota</taxon>
        <taxon>Flavobacteriia</taxon>
        <taxon>Flavobacteriales</taxon>
        <taxon>Flavobacteriaceae</taxon>
        <taxon>Zunongwangia</taxon>
    </lineage>
</organism>
<proteinExistence type="predicted"/>
<sequence>MKNTDLKLLPHKFKIFGYSILVISIVFFLLNIFDILFIEKELAKNIFWNTLLVALLILAVSKESIEDERTLKLRIIAFASTFLYGVGFIIISPFVNIIFEGRWENDIQAHQLLFTMFLWYFGIFFYTRKFN</sequence>
<dbReference type="RefSeq" id="WP_290233808.1">
    <property type="nucleotide sequence ID" value="NZ_JAUFPZ010000002.1"/>
</dbReference>
<gene>
    <name evidence="2" type="ORF">ACFOS1_09255</name>
</gene>